<accession>A0ACC8XG88</accession>
<dbReference type="EMBL" id="LJDB01000009">
    <property type="protein sequence ID" value="ONI42640.1"/>
    <property type="molecule type" value="Genomic_DNA"/>
</dbReference>
<reference evidence="1" key="1">
    <citation type="submission" date="2016-08" db="EMBL/GenBank/DDBJ databases">
        <authorList>
            <person name="Ngugi D.K."/>
            <person name="Miyake S."/>
            <person name="Stingl U."/>
        </authorList>
    </citation>
    <scope>NUCLEOTIDE SEQUENCE</scope>
    <source>
        <strain evidence="1">SCG-B11WGA-EpuloA1</strain>
    </source>
</reference>
<comment type="caution">
    <text evidence="1">The sequence shown here is derived from an EMBL/GenBank/DDBJ whole genome shotgun (WGS) entry which is preliminary data.</text>
</comment>
<organism evidence="1 2">
    <name type="scientific">Candidatus Epulonipiscium fishelsonii</name>
    <dbReference type="NCBI Taxonomy" id="77094"/>
    <lineage>
        <taxon>Bacteria</taxon>
        <taxon>Bacillati</taxon>
        <taxon>Bacillota</taxon>
        <taxon>Clostridia</taxon>
        <taxon>Lachnospirales</taxon>
        <taxon>Lachnospiraceae</taxon>
        <taxon>Candidatus Epulonipiscium</taxon>
    </lineage>
</organism>
<sequence length="261" mass="29042">MKIYISADIEGISGVSTWQEADMMGSPEARRRMTQEVKAACVAAYEAGATEIMVKDGHGYGKNINHEELPLGVKLISGWSNHPYNMFEGLDDSYSGVILIGYHSGASKHTSPLAHTMDRSINYIKINNVVSSEFSIYATLAHSLKVPVVTVTGDGGLIREVIDFDPNIEIVAVQEGFGGAVISIHPKLACQYIKNAVTKGIEKIGTYEFKTENMYELEISFKNHKDAYKYSFFPNVEQIGSHEVKLQTNDYFEILRFLVFI</sequence>
<dbReference type="Proteomes" id="UP000188605">
    <property type="component" value="Unassembled WGS sequence"/>
</dbReference>
<keyword evidence="2" id="KW-1185">Reference proteome</keyword>
<proteinExistence type="predicted"/>
<gene>
    <name evidence="1" type="ORF">AN396_13740</name>
</gene>
<protein>
    <submittedName>
        <fullName evidence="1">Amino acid amidase</fullName>
    </submittedName>
</protein>
<evidence type="ECO:0000313" key="1">
    <source>
        <dbReference type="EMBL" id="ONI42640.1"/>
    </source>
</evidence>
<evidence type="ECO:0000313" key="2">
    <source>
        <dbReference type="Proteomes" id="UP000188605"/>
    </source>
</evidence>
<name>A0ACC8XG88_9FIRM</name>